<comment type="caution">
    <text evidence="1">The sequence shown here is derived from an EMBL/GenBank/DDBJ whole genome shotgun (WGS) entry which is preliminary data.</text>
</comment>
<accession>A0ABS2KQF9</accession>
<protein>
    <submittedName>
        <fullName evidence="1">Uncharacterized protein</fullName>
    </submittedName>
</protein>
<dbReference type="EMBL" id="JAFBBK010000001">
    <property type="protein sequence ID" value="MBM7414209.1"/>
    <property type="molecule type" value="Genomic_DNA"/>
</dbReference>
<dbReference type="Proteomes" id="UP000703038">
    <property type="component" value="Unassembled WGS sequence"/>
</dbReference>
<sequence length="171" mass="17884">MTGGSASTRAGRIAVLPSGEIVDLELERNELAFGGSAVAAAVRVLHGLAHPVAPVPGAGLADDDLVETASSGSARRVSTLLHRTLDDLARVRGRNDRDDALVRAEVDAHGRLVGLTIEDGVREMRCHRVEAAIVHAVNTAVLAVVLERADIHAALRLGLDTASSEDARRLG</sequence>
<organism evidence="1 2">
    <name type="scientific">Rhodococcoides corynebacterioides</name>
    <dbReference type="NCBI Taxonomy" id="53972"/>
    <lineage>
        <taxon>Bacteria</taxon>
        <taxon>Bacillati</taxon>
        <taxon>Actinomycetota</taxon>
        <taxon>Actinomycetes</taxon>
        <taxon>Mycobacteriales</taxon>
        <taxon>Nocardiaceae</taxon>
        <taxon>Rhodococcoides</taxon>
    </lineage>
</organism>
<evidence type="ECO:0000313" key="1">
    <source>
        <dbReference type="EMBL" id="MBM7414209.1"/>
    </source>
</evidence>
<proteinExistence type="predicted"/>
<reference evidence="1 2" key="1">
    <citation type="submission" date="2021-01" db="EMBL/GenBank/DDBJ databases">
        <title>Genomics of switchgrass bacterial isolates.</title>
        <authorList>
            <person name="Shade A."/>
        </authorList>
    </citation>
    <scope>NUCLEOTIDE SEQUENCE [LARGE SCALE GENOMIC DNA]</scope>
    <source>
        <strain evidence="1 2">PvP111</strain>
    </source>
</reference>
<evidence type="ECO:0000313" key="2">
    <source>
        <dbReference type="Proteomes" id="UP000703038"/>
    </source>
</evidence>
<dbReference type="RefSeq" id="WP_204866979.1">
    <property type="nucleotide sequence ID" value="NZ_JAFBBK010000001.1"/>
</dbReference>
<keyword evidence="2" id="KW-1185">Reference proteome</keyword>
<gene>
    <name evidence="1" type="ORF">JOE42_000942</name>
</gene>
<name>A0ABS2KQF9_9NOCA</name>